<dbReference type="EC" id="2.7.7.7" evidence="1"/>
<dbReference type="EMBL" id="CP036261">
    <property type="protein sequence ID" value="QDS87654.1"/>
    <property type="molecule type" value="Genomic_DNA"/>
</dbReference>
<dbReference type="Proteomes" id="UP000319557">
    <property type="component" value="Chromosome"/>
</dbReference>
<evidence type="ECO:0000313" key="1">
    <source>
        <dbReference type="EMBL" id="QDS87654.1"/>
    </source>
</evidence>
<keyword evidence="1" id="KW-0548">Nucleotidyltransferase</keyword>
<dbReference type="InterPro" id="IPR050238">
    <property type="entry name" value="DNA_Rep/Repair_Clamp_Loader"/>
</dbReference>
<keyword evidence="1" id="KW-0808">Transferase</keyword>
<dbReference type="GO" id="GO:0003887">
    <property type="term" value="F:DNA-directed DNA polymerase activity"/>
    <property type="evidence" value="ECO:0007669"/>
    <property type="project" value="UniProtKB-EC"/>
</dbReference>
<dbReference type="Gene3D" id="3.40.50.300">
    <property type="entry name" value="P-loop containing nucleotide triphosphate hydrolases"/>
    <property type="match status" value="1"/>
</dbReference>
<evidence type="ECO:0000313" key="2">
    <source>
        <dbReference type="Proteomes" id="UP000319557"/>
    </source>
</evidence>
<name>A0A517LYF3_9BACT</name>
<sequence length="336" mass="37688">MQWDDYIGHEQQREWFATALRNGRLGSTFLFVGPASIGKQTFATLLAKTLLCTTNPPEQMQPCGHCESCRLVDAKTHPDLLRVEKPADKSVIPVEKLVGPREARMQEGFCHDIRLRAYYGRRKIAILDDADHLNQEGANCLLKTLEEPPVGSIVILIGTSLQRQLPTIRSRAQVIRFAELTPSQAKQLLQRSEIEAEEEAIEQALQLAGGDLSQAADILNEESQAFRGALAEILQPQTPAAIELASLVSDYVNAAGQDASARRGRMRQVFRTVIEFYRTQMRDSCQTQKVSEPAMDVTLYRMDRCVEAINQVDRNANQQTLVESWSWDLQRGKPLA</sequence>
<dbReference type="RefSeq" id="WP_145344162.1">
    <property type="nucleotide sequence ID" value="NZ_CP036261.1"/>
</dbReference>
<organism evidence="1 2">
    <name type="scientific">Rosistilla ulvae</name>
    <dbReference type="NCBI Taxonomy" id="1930277"/>
    <lineage>
        <taxon>Bacteria</taxon>
        <taxon>Pseudomonadati</taxon>
        <taxon>Planctomycetota</taxon>
        <taxon>Planctomycetia</taxon>
        <taxon>Pirellulales</taxon>
        <taxon>Pirellulaceae</taxon>
        <taxon>Rosistilla</taxon>
    </lineage>
</organism>
<keyword evidence="2" id="KW-1185">Reference proteome</keyword>
<dbReference type="Pfam" id="PF13177">
    <property type="entry name" value="DNA_pol3_delta2"/>
    <property type="match status" value="1"/>
</dbReference>
<reference evidence="1 2" key="1">
    <citation type="submission" date="2019-02" db="EMBL/GenBank/DDBJ databases">
        <title>Deep-cultivation of Planctomycetes and their phenomic and genomic characterization uncovers novel biology.</title>
        <authorList>
            <person name="Wiegand S."/>
            <person name="Jogler M."/>
            <person name="Boedeker C."/>
            <person name="Pinto D."/>
            <person name="Vollmers J."/>
            <person name="Rivas-Marin E."/>
            <person name="Kohn T."/>
            <person name="Peeters S.H."/>
            <person name="Heuer A."/>
            <person name="Rast P."/>
            <person name="Oberbeckmann S."/>
            <person name="Bunk B."/>
            <person name="Jeske O."/>
            <person name="Meyerdierks A."/>
            <person name="Storesund J.E."/>
            <person name="Kallscheuer N."/>
            <person name="Luecker S."/>
            <person name="Lage O.M."/>
            <person name="Pohl T."/>
            <person name="Merkel B.J."/>
            <person name="Hornburger P."/>
            <person name="Mueller R.-W."/>
            <person name="Bruemmer F."/>
            <person name="Labrenz M."/>
            <person name="Spormann A.M."/>
            <person name="Op den Camp H."/>
            <person name="Overmann J."/>
            <person name="Amann R."/>
            <person name="Jetten M.S.M."/>
            <person name="Mascher T."/>
            <person name="Medema M.H."/>
            <person name="Devos D.P."/>
            <person name="Kaster A.-K."/>
            <person name="Ovreas L."/>
            <person name="Rohde M."/>
            <person name="Galperin M.Y."/>
            <person name="Jogler C."/>
        </authorList>
    </citation>
    <scope>NUCLEOTIDE SEQUENCE [LARGE SCALE GENOMIC DNA]</scope>
    <source>
        <strain evidence="1 2">EC9</strain>
    </source>
</reference>
<dbReference type="SUPFAM" id="SSF52540">
    <property type="entry name" value="P-loop containing nucleoside triphosphate hydrolases"/>
    <property type="match status" value="1"/>
</dbReference>
<gene>
    <name evidence="1" type="primary">dnaX_1</name>
    <name evidence="1" type="ORF">EC9_18330</name>
</gene>
<dbReference type="OrthoDB" id="9810148at2"/>
<dbReference type="PANTHER" id="PTHR11669:SF8">
    <property type="entry name" value="DNA POLYMERASE III SUBUNIT DELTA"/>
    <property type="match status" value="1"/>
</dbReference>
<protein>
    <submittedName>
        <fullName evidence="1">DNA polymerase III subunit tau</fullName>
        <ecNumber evidence="1">2.7.7.7</ecNumber>
    </submittedName>
</protein>
<proteinExistence type="predicted"/>
<dbReference type="KEGG" id="ruv:EC9_18330"/>
<dbReference type="InterPro" id="IPR027417">
    <property type="entry name" value="P-loop_NTPase"/>
</dbReference>
<accession>A0A517LYF3</accession>
<dbReference type="PANTHER" id="PTHR11669">
    <property type="entry name" value="REPLICATION FACTOR C / DNA POLYMERASE III GAMMA-TAU SUBUNIT"/>
    <property type="match status" value="1"/>
</dbReference>
<dbReference type="GO" id="GO:0006261">
    <property type="term" value="P:DNA-templated DNA replication"/>
    <property type="evidence" value="ECO:0007669"/>
    <property type="project" value="TreeGrafter"/>
</dbReference>
<dbReference type="AlphaFoldDB" id="A0A517LYF3"/>